<dbReference type="RefSeq" id="WP_156971599.1">
    <property type="nucleotide sequence ID" value="NZ_BMEA01000005.1"/>
</dbReference>
<reference evidence="1" key="2">
    <citation type="submission" date="2020-09" db="EMBL/GenBank/DDBJ databases">
        <authorList>
            <person name="Sun Q."/>
            <person name="Zhou Y."/>
        </authorList>
    </citation>
    <scope>NUCLEOTIDE SEQUENCE</scope>
    <source>
        <strain evidence="1">CGMCC 1.10749</strain>
    </source>
</reference>
<organism evidence="1 2">
    <name type="scientific">Knoellia flava</name>
    <dbReference type="NCBI Taxonomy" id="913969"/>
    <lineage>
        <taxon>Bacteria</taxon>
        <taxon>Bacillati</taxon>
        <taxon>Actinomycetota</taxon>
        <taxon>Actinomycetes</taxon>
        <taxon>Micrococcales</taxon>
        <taxon>Intrasporangiaceae</taxon>
        <taxon>Knoellia</taxon>
    </lineage>
</organism>
<comment type="caution">
    <text evidence="1">The sequence shown here is derived from an EMBL/GenBank/DDBJ whole genome shotgun (WGS) entry which is preliminary data.</text>
</comment>
<name>A0A8H9FX39_9MICO</name>
<sequence>MADAHSTAQARRRIAIEALGRELNSDPTSASGALASMLSQSRPMMVSADIDGLVSAAMLGSVAPNYEVVAFSVASAQWLVHPSLASVVPDDLFGVDLFSVQHDNVSNHIVQWGQRKLQVPEVLTALKEWDQLIDQAASERLMAVPSLWAKTQAGYEDATKADSAAYKYPFGTAQILLAMLEVTNNAPKFFDRTYLPWLVANCDGGVSTYAKYANNARIWWPVMAGAVGPGSLTEQVFRLVDTMRPHDFLDAVHRLERERQASGEARRLNDKWNLASVTREGLQNTLRWLTELTGWRDCVRGGLEGLEDWKILPLSGSAQIYYGGSTPSDKAFAANPHWVKVKDDPAKAAQLIGAAETALNANFYVGGQSGSRFNWVGPWETTPLENAGLW</sequence>
<dbReference type="AlphaFoldDB" id="A0A8H9FX39"/>
<dbReference type="EMBL" id="BMEA01000005">
    <property type="protein sequence ID" value="GGB90033.1"/>
    <property type="molecule type" value="Genomic_DNA"/>
</dbReference>
<gene>
    <name evidence="1" type="ORF">GCM10011314_32370</name>
</gene>
<evidence type="ECO:0000313" key="2">
    <source>
        <dbReference type="Proteomes" id="UP000628079"/>
    </source>
</evidence>
<reference evidence="1" key="1">
    <citation type="journal article" date="2014" name="Int. J. Syst. Evol. Microbiol.">
        <title>Complete genome sequence of Corynebacterium casei LMG S-19264T (=DSM 44701T), isolated from a smear-ripened cheese.</title>
        <authorList>
            <consortium name="US DOE Joint Genome Institute (JGI-PGF)"/>
            <person name="Walter F."/>
            <person name="Albersmeier A."/>
            <person name="Kalinowski J."/>
            <person name="Ruckert C."/>
        </authorList>
    </citation>
    <scope>NUCLEOTIDE SEQUENCE</scope>
    <source>
        <strain evidence="1">CGMCC 1.10749</strain>
    </source>
</reference>
<accession>A0A8H9FX39</accession>
<evidence type="ECO:0000313" key="1">
    <source>
        <dbReference type="EMBL" id="GGB90033.1"/>
    </source>
</evidence>
<dbReference type="Proteomes" id="UP000628079">
    <property type="component" value="Unassembled WGS sequence"/>
</dbReference>
<proteinExistence type="predicted"/>
<protein>
    <submittedName>
        <fullName evidence="1">Uncharacterized protein</fullName>
    </submittedName>
</protein>